<evidence type="ECO:0000313" key="1">
    <source>
        <dbReference type="EMBL" id="CUH76139.1"/>
    </source>
</evidence>
<evidence type="ECO:0008006" key="3">
    <source>
        <dbReference type="Google" id="ProtNLM"/>
    </source>
</evidence>
<proteinExistence type="predicted"/>
<gene>
    <name evidence="1" type="ORF">TRM7557_00732</name>
</gene>
<evidence type="ECO:0000313" key="2">
    <source>
        <dbReference type="Proteomes" id="UP000052022"/>
    </source>
</evidence>
<dbReference type="EMBL" id="CYSD01000012">
    <property type="protein sequence ID" value="CUH76139.1"/>
    <property type="molecule type" value="Genomic_DNA"/>
</dbReference>
<protein>
    <recommendedName>
        <fullName evidence="3">5-carboxymethyl-2-hydroxymuconate isomerase</fullName>
    </recommendedName>
</protein>
<name>A0A0P1G3A4_9RHOB</name>
<keyword evidence="2" id="KW-1185">Reference proteome</keyword>
<organism evidence="1 2">
    <name type="scientific">Tritonibacter multivorans</name>
    <dbReference type="NCBI Taxonomy" id="928856"/>
    <lineage>
        <taxon>Bacteria</taxon>
        <taxon>Pseudomonadati</taxon>
        <taxon>Pseudomonadota</taxon>
        <taxon>Alphaproteobacteria</taxon>
        <taxon>Rhodobacterales</taxon>
        <taxon>Paracoccaceae</taxon>
        <taxon>Tritonibacter</taxon>
    </lineage>
</organism>
<reference evidence="1 2" key="1">
    <citation type="submission" date="2015-09" db="EMBL/GenBank/DDBJ databases">
        <authorList>
            <consortium name="Swine Surveillance"/>
        </authorList>
    </citation>
    <scope>NUCLEOTIDE SEQUENCE [LARGE SCALE GENOMIC DNA]</scope>
    <source>
        <strain evidence="1 2">CECT 7557</strain>
    </source>
</reference>
<dbReference type="Proteomes" id="UP000052022">
    <property type="component" value="Unassembled WGS sequence"/>
</dbReference>
<dbReference type="OrthoDB" id="7665722at2"/>
<dbReference type="AlphaFoldDB" id="A0A0P1G3A4"/>
<dbReference type="RefSeq" id="WP_074941855.1">
    <property type="nucleotide sequence ID" value="NZ_CYSD01000012.1"/>
</dbReference>
<dbReference type="STRING" id="928856.SAMN04488049_10350"/>
<accession>A0A0P1G3A4</accession>
<sequence length="106" mass="11692">MPQAELYYSQDLALDAPALLRDIEAIIHTHDPSSGACKGRAFAVADTHHRHVLLQIALLEKAHRTPAFLQALQDKLAHRIAQGLPSPTALGVELRFLSPHYLTIEV</sequence>